<feature type="transmembrane region" description="Helical" evidence="6">
    <location>
        <begin position="545"/>
        <end position="566"/>
    </location>
</feature>
<evidence type="ECO:0000313" key="7">
    <source>
        <dbReference type="EMBL" id="RHJ84597.1"/>
    </source>
</evidence>
<evidence type="ECO:0000256" key="1">
    <source>
        <dbReference type="ARBA" id="ARBA00004141"/>
    </source>
</evidence>
<dbReference type="InterPro" id="IPR004813">
    <property type="entry name" value="OPT"/>
</dbReference>
<reference evidence="7 8" key="1">
    <citation type="submission" date="2018-08" db="EMBL/GenBank/DDBJ databases">
        <title>A genome reference for cultivated species of the human gut microbiota.</title>
        <authorList>
            <person name="Zou Y."/>
            <person name="Xue W."/>
            <person name="Luo G."/>
        </authorList>
    </citation>
    <scope>NUCLEOTIDE SEQUENCE [LARGE SCALE GENOMIC DNA]</scope>
    <source>
        <strain evidence="7 8">AM07-24</strain>
    </source>
</reference>
<protein>
    <recommendedName>
        <fullName evidence="9">Peptide transporter</fullName>
    </recommendedName>
</protein>
<gene>
    <name evidence="7" type="ORF">DW099_16615</name>
</gene>
<evidence type="ECO:0008006" key="9">
    <source>
        <dbReference type="Google" id="ProtNLM"/>
    </source>
</evidence>
<evidence type="ECO:0000256" key="2">
    <source>
        <dbReference type="ARBA" id="ARBA00022448"/>
    </source>
</evidence>
<dbReference type="EMBL" id="QRMS01000006">
    <property type="protein sequence ID" value="RHJ84597.1"/>
    <property type="molecule type" value="Genomic_DNA"/>
</dbReference>
<dbReference type="Pfam" id="PF03169">
    <property type="entry name" value="OPT"/>
    <property type="match status" value="1"/>
</dbReference>
<dbReference type="InterPro" id="IPR045035">
    <property type="entry name" value="YSL-like"/>
</dbReference>
<feature type="transmembrane region" description="Helical" evidence="6">
    <location>
        <begin position="91"/>
        <end position="113"/>
    </location>
</feature>
<feature type="transmembrane region" description="Helical" evidence="6">
    <location>
        <begin position="429"/>
        <end position="452"/>
    </location>
</feature>
<keyword evidence="8" id="KW-1185">Reference proteome</keyword>
<feature type="transmembrane region" description="Helical" evidence="6">
    <location>
        <begin position="270"/>
        <end position="288"/>
    </location>
</feature>
<feature type="transmembrane region" description="Helical" evidence="6">
    <location>
        <begin position="232"/>
        <end position="250"/>
    </location>
</feature>
<dbReference type="Proteomes" id="UP000284841">
    <property type="component" value="Unassembled WGS sequence"/>
</dbReference>
<feature type="transmembrane region" description="Helical" evidence="6">
    <location>
        <begin position="34"/>
        <end position="56"/>
    </location>
</feature>
<name>A0A415DVS6_9FIRM</name>
<comment type="caution">
    <text evidence="7">The sequence shown here is derived from an EMBL/GenBank/DDBJ whole genome shotgun (WGS) entry which is preliminary data.</text>
</comment>
<feature type="transmembrane region" description="Helical" evidence="6">
    <location>
        <begin position="488"/>
        <end position="513"/>
    </location>
</feature>
<feature type="transmembrane region" description="Helical" evidence="6">
    <location>
        <begin position="172"/>
        <end position="189"/>
    </location>
</feature>
<keyword evidence="4 6" id="KW-1133">Transmembrane helix</keyword>
<comment type="subcellular location">
    <subcellularLocation>
        <location evidence="1">Membrane</location>
        <topology evidence="1">Multi-pass membrane protein</topology>
    </subcellularLocation>
</comment>
<feature type="transmembrane region" description="Helical" evidence="6">
    <location>
        <begin position="317"/>
        <end position="336"/>
    </location>
</feature>
<organism evidence="7 8">
    <name type="scientific">Emergencia timonensis</name>
    <dbReference type="NCBI Taxonomy" id="1776384"/>
    <lineage>
        <taxon>Bacteria</taxon>
        <taxon>Bacillati</taxon>
        <taxon>Bacillota</taxon>
        <taxon>Clostridia</taxon>
        <taxon>Peptostreptococcales</taxon>
        <taxon>Anaerovoracaceae</taxon>
        <taxon>Emergencia</taxon>
    </lineage>
</organism>
<sequence length="567" mass="61232">MNACCLRTPGEEIMKKEIKAASGLSLDREFSFRAIFFGVMIGLLLMALMMYLDAVLGLDTDVAPIASMIGVLLIPLFGGPTNRREVNIMQTCATATTFAAYSLTGNIVPLLMMGEKLEVLPTFALLLLADAIGICFVSILRDQFVYDKNLPFPGAVMCTTAMDQIDAKDKSSTKLLFGAVAFSVVISFLQNMEYLPYLADFTSLLPENGMTLGILIMPLMLGMGYVLGSRNALCMLATSLLICLIEAPVGTSRGWFANPAEDYFSEIQDFNLPIVIGIALLAAVIPICRQWRAIAHAFQFKKGADQKSDRDYSMKSILILLLVLTAAMIAFCNFYYQIKVIHLVICTVVSLLFAMIAVRVSAESGLSAGLALNIFMIVISYGLTGNAVFSMLIAFMNFNTFILAQDTMYDLKIGQMVSASPKKQIKAQFIGIFFGCLAGTALFYAIIKVFGLNDELFTFPFGNMYYAVINGISEGGVSTLFNPGRFAIGGALGAVLSLIGLPAGGIALAMYLAPKTILGIALGGMIRLVVEKTKGIAFAEKMDNAATGFVIGDAMVCVLMVIITMFR</sequence>
<evidence type="ECO:0000256" key="3">
    <source>
        <dbReference type="ARBA" id="ARBA00022692"/>
    </source>
</evidence>
<evidence type="ECO:0000313" key="8">
    <source>
        <dbReference type="Proteomes" id="UP000284841"/>
    </source>
</evidence>
<feature type="transmembrane region" description="Helical" evidence="6">
    <location>
        <begin position="119"/>
        <end position="140"/>
    </location>
</feature>
<dbReference type="STRING" id="1776384.GCA_900086585_01410"/>
<feature type="transmembrane region" description="Helical" evidence="6">
    <location>
        <begin position="62"/>
        <end position="79"/>
    </location>
</feature>
<feature type="transmembrane region" description="Helical" evidence="6">
    <location>
        <begin position="342"/>
        <end position="358"/>
    </location>
</feature>
<proteinExistence type="predicted"/>
<dbReference type="PANTHER" id="PTHR31645:SF0">
    <property type="entry name" value="OLIGOPEPTIDE TRANSPORTER YGL114W-RELATED"/>
    <property type="match status" value="1"/>
</dbReference>
<evidence type="ECO:0000256" key="6">
    <source>
        <dbReference type="SAM" id="Phobius"/>
    </source>
</evidence>
<evidence type="ECO:0000256" key="5">
    <source>
        <dbReference type="ARBA" id="ARBA00023136"/>
    </source>
</evidence>
<dbReference type="PANTHER" id="PTHR31645">
    <property type="entry name" value="OLIGOPEPTIDE TRANSPORTER YGL114W-RELATED"/>
    <property type="match status" value="1"/>
</dbReference>
<dbReference type="GO" id="GO:0016020">
    <property type="term" value="C:membrane"/>
    <property type="evidence" value="ECO:0007669"/>
    <property type="project" value="UniProtKB-SubCell"/>
</dbReference>
<feature type="transmembrane region" description="Helical" evidence="6">
    <location>
        <begin position="464"/>
        <end position="481"/>
    </location>
</feature>
<keyword evidence="5 6" id="KW-0472">Membrane</keyword>
<dbReference type="AlphaFoldDB" id="A0A415DVS6"/>
<evidence type="ECO:0000256" key="4">
    <source>
        <dbReference type="ARBA" id="ARBA00022989"/>
    </source>
</evidence>
<accession>A0A415DVS6</accession>
<keyword evidence="2" id="KW-0813">Transport</keyword>
<keyword evidence="3 6" id="KW-0812">Transmembrane</keyword>
<dbReference type="GO" id="GO:0035673">
    <property type="term" value="F:oligopeptide transmembrane transporter activity"/>
    <property type="evidence" value="ECO:0007669"/>
    <property type="project" value="InterPro"/>
</dbReference>
<feature type="transmembrane region" description="Helical" evidence="6">
    <location>
        <begin position="209"/>
        <end position="227"/>
    </location>
</feature>